<accession>G4YQW9</accession>
<dbReference type="GO" id="GO:0032259">
    <property type="term" value="P:methylation"/>
    <property type="evidence" value="ECO:0007669"/>
    <property type="project" value="UniProtKB-KW"/>
</dbReference>
<dbReference type="AlphaFoldDB" id="G4YQW9"/>
<dbReference type="KEGG" id="psoj:PHYSODRAFT_472446"/>
<keyword evidence="4" id="KW-1185">Reference proteome</keyword>
<comment type="similarity">
    <text evidence="1">Belongs to the class I-like SAM-binding methyltransferase superfamily. DOT1 family.</text>
</comment>
<comment type="catalytic activity">
    <reaction evidence="1">
        <text>L-lysyl(79)-[histone H3] + 3 S-adenosyl-L-methionine = N(6),N(6),N(6)-trimethyl-L-lysyl(79)-[histone H3] + 3 S-adenosyl-L-homocysteine + 3 H(+)</text>
        <dbReference type="Rhea" id="RHEA:60328"/>
        <dbReference type="Rhea" id="RHEA-COMP:15549"/>
        <dbReference type="Rhea" id="RHEA-COMP:15552"/>
        <dbReference type="ChEBI" id="CHEBI:15378"/>
        <dbReference type="ChEBI" id="CHEBI:29969"/>
        <dbReference type="ChEBI" id="CHEBI:57856"/>
        <dbReference type="ChEBI" id="CHEBI:59789"/>
        <dbReference type="ChEBI" id="CHEBI:61961"/>
        <dbReference type="EC" id="2.1.1.360"/>
    </reaction>
</comment>
<evidence type="ECO:0000256" key="1">
    <source>
        <dbReference type="RuleBase" id="RU271113"/>
    </source>
</evidence>
<comment type="subcellular location">
    <subcellularLocation>
        <location evidence="1">Nucleus</location>
    </subcellularLocation>
</comment>
<comment type="function">
    <text evidence="1">Histone methyltransferase that specifically trimethylates histone H3 to form H3K79me3. This methylation is required for telomere silencing and for the pachytene checkpoint during the meiotic cell cycle by allowing the recruitment of RAD9 to double strand breaks. Nucleosomes are preferred as substrate compared to free histone.</text>
</comment>
<dbReference type="InterPro" id="IPR025789">
    <property type="entry name" value="DOT1_dom"/>
</dbReference>
<dbReference type="EMBL" id="JH159151">
    <property type="protein sequence ID" value="EGZ30597.1"/>
    <property type="molecule type" value="Genomic_DNA"/>
</dbReference>
<sequence>MGPLNECDVFLDVGAGIGNAHYMLAQVALTTTTRKCIGVELREELCSLAKQHIQNHITAYPLLRKVTMIPADVRDVVLSVQAPASEATVIFANYFLFEEAAKLVVARELSAMPNARIIASTSRFCPRHRANCSQPFCSRWKLVREQQVECSWKSSLTSLYIYK</sequence>
<dbReference type="GeneID" id="20654230"/>
<dbReference type="PROSITE" id="PS51569">
    <property type="entry name" value="DOT1"/>
    <property type="match status" value="1"/>
</dbReference>
<name>G4YQW9_PHYSP</name>
<evidence type="ECO:0000313" key="4">
    <source>
        <dbReference type="Proteomes" id="UP000002640"/>
    </source>
</evidence>
<protein>
    <recommendedName>
        <fullName evidence="1">Histone-lysine N-methyltransferase, H3 lysine-79 specific</fullName>
        <ecNumber evidence="1">2.1.1.360</ecNumber>
    </recommendedName>
    <alternativeName>
        <fullName evidence="1">Histone H3-K79 methyltransferase</fullName>
    </alternativeName>
</protein>
<dbReference type="SMR" id="G4YQW9"/>
<keyword evidence="1" id="KW-0489">Methyltransferase</keyword>
<dbReference type="OMA" id="CPRHRAN"/>
<keyword evidence="1" id="KW-0808">Transferase</keyword>
<organism evidence="3 4">
    <name type="scientific">Phytophthora sojae (strain P6497)</name>
    <name type="common">Soybean stem and root rot agent</name>
    <name type="synonym">Phytophthora megasperma f. sp. glycines</name>
    <dbReference type="NCBI Taxonomy" id="1094619"/>
    <lineage>
        <taxon>Eukaryota</taxon>
        <taxon>Sar</taxon>
        <taxon>Stramenopiles</taxon>
        <taxon>Oomycota</taxon>
        <taxon>Peronosporomycetes</taxon>
        <taxon>Peronosporales</taxon>
        <taxon>Peronosporaceae</taxon>
        <taxon>Phytophthora</taxon>
    </lineage>
</organism>
<keyword evidence="1" id="KW-0949">S-adenosyl-L-methionine</keyword>
<keyword evidence="1" id="KW-0539">Nucleus</keyword>
<gene>
    <name evidence="3" type="ORF">PHYSODRAFT_472446</name>
</gene>
<keyword evidence="1" id="KW-0156">Chromatin regulator</keyword>
<evidence type="ECO:0000259" key="2">
    <source>
        <dbReference type="PROSITE" id="PS51569"/>
    </source>
</evidence>
<dbReference type="GO" id="GO:0005634">
    <property type="term" value="C:nucleus"/>
    <property type="evidence" value="ECO:0007669"/>
    <property type="project" value="UniProtKB-SubCell"/>
</dbReference>
<dbReference type="Pfam" id="PF08123">
    <property type="entry name" value="DOT1"/>
    <property type="match status" value="1"/>
</dbReference>
<dbReference type="GO" id="GO:0140956">
    <property type="term" value="F:histone H3K79 trimethyltransferase activity"/>
    <property type="evidence" value="ECO:0007669"/>
    <property type="project" value="UniProtKB-EC"/>
</dbReference>
<dbReference type="SUPFAM" id="SSF53335">
    <property type="entry name" value="S-adenosyl-L-methionine-dependent methyltransferases"/>
    <property type="match status" value="1"/>
</dbReference>
<comment type="miscellaneous">
    <text evidence="1">In contrast to other lysine histone methyltransferases, it does not contain a SET domain, suggesting the existence of another mechanism for methylation of lysine residues of histones.</text>
</comment>
<dbReference type="RefSeq" id="XP_009517872.1">
    <property type="nucleotide sequence ID" value="XM_009519577.1"/>
</dbReference>
<evidence type="ECO:0000313" key="3">
    <source>
        <dbReference type="EMBL" id="EGZ30597.1"/>
    </source>
</evidence>
<reference evidence="3 4" key="1">
    <citation type="journal article" date="2006" name="Science">
        <title>Phytophthora genome sequences uncover evolutionary origins and mechanisms of pathogenesis.</title>
        <authorList>
            <person name="Tyler B.M."/>
            <person name="Tripathy S."/>
            <person name="Zhang X."/>
            <person name="Dehal P."/>
            <person name="Jiang R.H."/>
            <person name="Aerts A."/>
            <person name="Arredondo F.D."/>
            <person name="Baxter L."/>
            <person name="Bensasson D."/>
            <person name="Beynon J.L."/>
            <person name="Chapman J."/>
            <person name="Damasceno C.M."/>
            <person name="Dorrance A.E."/>
            <person name="Dou D."/>
            <person name="Dickerman A.W."/>
            <person name="Dubchak I.L."/>
            <person name="Garbelotto M."/>
            <person name="Gijzen M."/>
            <person name="Gordon S.G."/>
            <person name="Govers F."/>
            <person name="Grunwald N.J."/>
            <person name="Huang W."/>
            <person name="Ivors K.L."/>
            <person name="Jones R.W."/>
            <person name="Kamoun S."/>
            <person name="Krampis K."/>
            <person name="Lamour K.H."/>
            <person name="Lee M.K."/>
            <person name="McDonald W.H."/>
            <person name="Medina M."/>
            <person name="Meijer H.J."/>
            <person name="Nordberg E.K."/>
            <person name="Maclean D.J."/>
            <person name="Ospina-Giraldo M.D."/>
            <person name="Morris P.F."/>
            <person name="Phuntumart V."/>
            <person name="Putnam N.H."/>
            <person name="Rash S."/>
            <person name="Rose J.K."/>
            <person name="Sakihama Y."/>
            <person name="Salamov A.A."/>
            <person name="Savidor A."/>
            <person name="Scheuring C.F."/>
            <person name="Smith B.M."/>
            <person name="Sobral B.W."/>
            <person name="Terry A."/>
            <person name="Torto-Alalibo T.A."/>
            <person name="Win J."/>
            <person name="Xu Z."/>
            <person name="Zhang H."/>
            <person name="Grigoriev I.V."/>
            <person name="Rokhsar D.S."/>
            <person name="Boore J.L."/>
        </authorList>
    </citation>
    <scope>NUCLEOTIDE SEQUENCE [LARGE SCALE GENOMIC DNA]</scope>
    <source>
        <strain evidence="3 4">P6497</strain>
    </source>
</reference>
<dbReference type="InterPro" id="IPR029063">
    <property type="entry name" value="SAM-dependent_MTases_sf"/>
</dbReference>
<proteinExistence type="inferred from homology"/>
<dbReference type="EC" id="2.1.1.360" evidence="1"/>
<dbReference type="InParanoid" id="G4YQW9"/>
<feature type="domain" description="DOT1" evidence="2">
    <location>
        <begin position="1"/>
        <end position="163"/>
    </location>
</feature>
<dbReference type="Proteomes" id="UP000002640">
    <property type="component" value="Unassembled WGS sequence"/>
</dbReference>
<dbReference type="Gene3D" id="3.40.50.150">
    <property type="entry name" value="Vaccinia Virus protein VP39"/>
    <property type="match status" value="1"/>
</dbReference>